<proteinExistence type="inferred from homology"/>
<dbReference type="GO" id="GO:0019367">
    <property type="term" value="P:fatty acid elongation, saturated fatty acid"/>
    <property type="evidence" value="ECO:0007669"/>
    <property type="project" value="TreeGrafter"/>
</dbReference>
<feature type="transmembrane region" description="Helical" evidence="10">
    <location>
        <begin position="115"/>
        <end position="132"/>
    </location>
</feature>
<evidence type="ECO:0000256" key="2">
    <source>
        <dbReference type="ARBA" id="ARBA00022516"/>
    </source>
</evidence>
<reference evidence="11" key="1">
    <citation type="submission" date="2021-06" db="EMBL/GenBank/DDBJ databases">
        <authorList>
            <person name="Hodson N. C."/>
            <person name="Mongue J. A."/>
            <person name="Jaron S. K."/>
        </authorList>
    </citation>
    <scope>NUCLEOTIDE SEQUENCE</scope>
</reference>
<dbReference type="GO" id="GO:0034626">
    <property type="term" value="P:fatty acid elongation, polyunsaturated fatty acid"/>
    <property type="evidence" value="ECO:0007669"/>
    <property type="project" value="TreeGrafter"/>
</dbReference>
<name>A0A8J2LIN2_9HEXA</name>
<dbReference type="GO" id="GO:0009922">
    <property type="term" value="F:fatty acid elongase activity"/>
    <property type="evidence" value="ECO:0007669"/>
    <property type="project" value="UniProtKB-EC"/>
</dbReference>
<keyword evidence="3 10" id="KW-0808">Transferase</keyword>
<keyword evidence="12" id="KW-1185">Reference proteome</keyword>
<comment type="catalytic activity">
    <reaction evidence="10">
        <text>a very-long-chain acyl-CoA + malonyl-CoA + H(+) = a very-long-chain 3-oxoacyl-CoA + CO2 + CoA</text>
        <dbReference type="Rhea" id="RHEA:32727"/>
        <dbReference type="ChEBI" id="CHEBI:15378"/>
        <dbReference type="ChEBI" id="CHEBI:16526"/>
        <dbReference type="ChEBI" id="CHEBI:57287"/>
        <dbReference type="ChEBI" id="CHEBI:57384"/>
        <dbReference type="ChEBI" id="CHEBI:90725"/>
        <dbReference type="ChEBI" id="CHEBI:90736"/>
        <dbReference type="EC" id="2.3.1.199"/>
    </reaction>
</comment>
<dbReference type="PANTHER" id="PTHR11157:SF17">
    <property type="entry name" value="ELONGATION OF VERY LONG CHAIN FATTY ACIDS PROTEIN 6"/>
    <property type="match status" value="1"/>
</dbReference>
<keyword evidence="2 10" id="KW-0444">Lipid biosynthesis</keyword>
<dbReference type="GO" id="GO:0042761">
    <property type="term" value="P:very long-chain fatty acid biosynthetic process"/>
    <property type="evidence" value="ECO:0007669"/>
    <property type="project" value="TreeGrafter"/>
</dbReference>
<organism evidence="11 12">
    <name type="scientific">Allacma fusca</name>
    <dbReference type="NCBI Taxonomy" id="39272"/>
    <lineage>
        <taxon>Eukaryota</taxon>
        <taxon>Metazoa</taxon>
        <taxon>Ecdysozoa</taxon>
        <taxon>Arthropoda</taxon>
        <taxon>Hexapoda</taxon>
        <taxon>Collembola</taxon>
        <taxon>Symphypleona</taxon>
        <taxon>Sminthuridae</taxon>
        <taxon>Allacma</taxon>
    </lineage>
</organism>
<evidence type="ECO:0000256" key="4">
    <source>
        <dbReference type="ARBA" id="ARBA00022692"/>
    </source>
</evidence>
<dbReference type="Pfam" id="PF01151">
    <property type="entry name" value="ELO"/>
    <property type="match status" value="1"/>
</dbReference>
<dbReference type="EC" id="2.3.1.199" evidence="10"/>
<evidence type="ECO:0000256" key="3">
    <source>
        <dbReference type="ARBA" id="ARBA00022679"/>
    </source>
</evidence>
<evidence type="ECO:0000256" key="9">
    <source>
        <dbReference type="ARBA" id="ARBA00023160"/>
    </source>
</evidence>
<keyword evidence="5 10" id="KW-0276">Fatty acid metabolism</keyword>
<dbReference type="EMBL" id="CAJVCH010558407">
    <property type="protein sequence ID" value="CAG7830992.1"/>
    <property type="molecule type" value="Genomic_DNA"/>
</dbReference>
<evidence type="ECO:0000256" key="10">
    <source>
        <dbReference type="RuleBase" id="RU361115"/>
    </source>
</evidence>
<accession>A0A8J2LIN2</accession>
<comment type="caution">
    <text evidence="10">Lacks conserved residue(s) required for the propagation of feature annotation.</text>
</comment>
<feature type="transmembrane region" description="Helical" evidence="10">
    <location>
        <begin position="60"/>
        <end position="80"/>
    </location>
</feature>
<keyword evidence="8 10" id="KW-0472">Membrane</keyword>
<sequence>MHGKIFANLLKENSNRKNVLHYREQHNFATSFWGVIFLLSKFVELGDTAFIVLRKQKLIVLHWLHHVITLVVAWAGMEYYDTHVRFYLMNTFVHSFMYTYYALRALKYRIPRRLAMTLTTLQIFQMICYIFVNGYSLYKMGQANPRQVYKFLLPILPTATNRYKKCASK</sequence>
<evidence type="ECO:0000256" key="7">
    <source>
        <dbReference type="ARBA" id="ARBA00023098"/>
    </source>
</evidence>
<dbReference type="AlphaFoldDB" id="A0A8J2LIN2"/>
<dbReference type="GO" id="GO:0030148">
    <property type="term" value="P:sphingolipid biosynthetic process"/>
    <property type="evidence" value="ECO:0007669"/>
    <property type="project" value="TreeGrafter"/>
</dbReference>
<dbReference type="GO" id="GO:0005789">
    <property type="term" value="C:endoplasmic reticulum membrane"/>
    <property type="evidence" value="ECO:0007669"/>
    <property type="project" value="TreeGrafter"/>
</dbReference>
<feature type="transmembrane region" description="Helical" evidence="10">
    <location>
        <begin position="32"/>
        <end position="53"/>
    </location>
</feature>
<evidence type="ECO:0000256" key="5">
    <source>
        <dbReference type="ARBA" id="ARBA00022832"/>
    </source>
</evidence>
<comment type="caution">
    <text evidence="11">The sequence shown here is derived from an EMBL/GenBank/DDBJ whole genome shotgun (WGS) entry which is preliminary data.</text>
</comment>
<dbReference type="PANTHER" id="PTHR11157">
    <property type="entry name" value="FATTY ACID ACYL TRANSFERASE-RELATED"/>
    <property type="match status" value="1"/>
</dbReference>
<protein>
    <recommendedName>
        <fullName evidence="10">Elongation of very long chain fatty acids protein</fullName>
        <ecNumber evidence="10">2.3.1.199</ecNumber>
    </recommendedName>
    <alternativeName>
        <fullName evidence="10">Very-long-chain 3-oxoacyl-CoA synthase</fullName>
    </alternativeName>
</protein>
<gene>
    <name evidence="11" type="ORF">AFUS01_LOCUS40757</name>
</gene>
<dbReference type="InterPro" id="IPR002076">
    <property type="entry name" value="ELO_fam"/>
</dbReference>
<comment type="similarity">
    <text evidence="10">Belongs to the ELO family.</text>
</comment>
<keyword evidence="9 10" id="KW-0275">Fatty acid biosynthesis</keyword>
<keyword evidence="7 10" id="KW-0443">Lipid metabolism</keyword>
<evidence type="ECO:0000313" key="11">
    <source>
        <dbReference type="EMBL" id="CAG7830992.1"/>
    </source>
</evidence>
<dbReference type="OrthoDB" id="10259681at2759"/>
<evidence type="ECO:0000256" key="6">
    <source>
        <dbReference type="ARBA" id="ARBA00022989"/>
    </source>
</evidence>
<evidence type="ECO:0000256" key="8">
    <source>
        <dbReference type="ARBA" id="ARBA00023136"/>
    </source>
</evidence>
<keyword evidence="4 10" id="KW-0812">Transmembrane</keyword>
<comment type="subcellular location">
    <subcellularLocation>
        <location evidence="1">Membrane</location>
        <topology evidence="1">Multi-pass membrane protein</topology>
    </subcellularLocation>
</comment>
<keyword evidence="6 10" id="KW-1133">Transmembrane helix</keyword>
<evidence type="ECO:0000256" key="1">
    <source>
        <dbReference type="ARBA" id="ARBA00004141"/>
    </source>
</evidence>
<evidence type="ECO:0000313" key="12">
    <source>
        <dbReference type="Proteomes" id="UP000708208"/>
    </source>
</evidence>
<dbReference type="Proteomes" id="UP000708208">
    <property type="component" value="Unassembled WGS sequence"/>
</dbReference>
<dbReference type="GO" id="GO:0034625">
    <property type="term" value="P:fatty acid elongation, monounsaturated fatty acid"/>
    <property type="evidence" value="ECO:0007669"/>
    <property type="project" value="TreeGrafter"/>
</dbReference>